<feature type="transmembrane region" description="Helical" evidence="1">
    <location>
        <begin position="37"/>
        <end position="56"/>
    </location>
</feature>
<gene>
    <name evidence="2" type="ORF">GCM10023147_33660</name>
</gene>
<dbReference type="InterPro" id="IPR021414">
    <property type="entry name" value="DUF3054"/>
</dbReference>
<dbReference type="Pfam" id="PF11255">
    <property type="entry name" value="DUF3054"/>
    <property type="match status" value="1"/>
</dbReference>
<name>A0ABP8JYJ0_9ACTN</name>
<dbReference type="EMBL" id="BAABFR010000058">
    <property type="protein sequence ID" value="GAA4397897.1"/>
    <property type="molecule type" value="Genomic_DNA"/>
</dbReference>
<feature type="transmembrane region" description="Helical" evidence="1">
    <location>
        <begin position="7"/>
        <end position="25"/>
    </location>
</feature>
<evidence type="ECO:0000313" key="2">
    <source>
        <dbReference type="EMBL" id="GAA4397897.1"/>
    </source>
</evidence>
<dbReference type="RefSeq" id="WP_344998075.1">
    <property type="nucleotide sequence ID" value="NZ_BAABFR010000058.1"/>
</dbReference>
<organism evidence="2 3">
    <name type="scientific">Tsukamurella soli</name>
    <dbReference type="NCBI Taxonomy" id="644556"/>
    <lineage>
        <taxon>Bacteria</taxon>
        <taxon>Bacillati</taxon>
        <taxon>Actinomycetota</taxon>
        <taxon>Actinomycetes</taxon>
        <taxon>Mycobacteriales</taxon>
        <taxon>Tsukamurellaceae</taxon>
        <taxon>Tsukamurella</taxon>
    </lineage>
</organism>
<keyword evidence="1" id="KW-0472">Membrane</keyword>
<sequence>MRIPFVLLIDLVVVVVFALIGRLSHAETLTPASLLDTAWPFLVAAAVGWAFAYTLSQVRSHDPETHTFRPLRVFPDGIIIWLATVAVGMVARALLTTRGVVPSFVVVATVFLGLFLLGWRGVARLVLQRLAQPR</sequence>
<feature type="transmembrane region" description="Helical" evidence="1">
    <location>
        <begin position="101"/>
        <end position="119"/>
    </location>
</feature>
<accession>A0ABP8JYJ0</accession>
<protein>
    <submittedName>
        <fullName evidence="2">DUF3054 domain-containing protein</fullName>
    </submittedName>
</protein>
<keyword evidence="1" id="KW-1133">Transmembrane helix</keyword>
<proteinExistence type="predicted"/>
<evidence type="ECO:0000256" key="1">
    <source>
        <dbReference type="SAM" id="Phobius"/>
    </source>
</evidence>
<comment type="caution">
    <text evidence="2">The sequence shown here is derived from an EMBL/GenBank/DDBJ whole genome shotgun (WGS) entry which is preliminary data.</text>
</comment>
<reference evidence="3" key="1">
    <citation type="journal article" date="2019" name="Int. J. Syst. Evol. Microbiol.">
        <title>The Global Catalogue of Microorganisms (GCM) 10K type strain sequencing project: providing services to taxonomists for standard genome sequencing and annotation.</title>
        <authorList>
            <consortium name="The Broad Institute Genomics Platform"/>
            <consortium name="The Broad Institute Genome Sequencing Center for Infectious Disease"/>
            <person name="Wu L."/>
            <person name="Ma J."/>
        </authorList>
    </citation>
    <scope>NUCLEOTIDE SEQUENCE [LARGE SCALE GENOMIC DNA]</scope>
    <source>
        <strain evidence="3">JCM 17688</strain>
    </source>
</reference>
<dbReference type="Proteomes" id="UP001500635">
    <property type="component" value="Unassembled WGS sequence"/>
</dbReference>
<keyword evidence="3" id="KW-1185">Reference proteome</keyword>
<feature type="transmembrane region" description="Helical" evidence="1">
    <location>
        <begin position="77"/>
        <end position="95"/>
    </location>
</feature>
<evidence type="ECO:0000313" key="3">
    <source>
        <dbReference type="Proteomes" id="UP001500635"/>
    </source>
</evidence>
<keyword evidence="1" id="KW-0812">Transmembrane</keyword>